<feature type="transmembrane region" description="Helical" evidence="11">
    <location>
        <begin position="150"/>
        <end position="169"/>
    </location>
</feature>
<dbReference type="InterPro" id="IPR018422">
    <property type="entry name" value="Cation/H_exchanger_CPA1"/>
</dbReference>
<dbReference type="GO" id="GO:0051453">
    <property type="term" value="P:regulation of intracellular pH"/>
    <property type="evidence" value="ECO:0007669"/>
    <property type="project" value="TreeGrafter"/>
</dbReference>
<proteinExistence type="predicted"/>
<feature type="transmembrane region" description="Helical" evidence="11">
    <location>
        <begin position="79"/>
        <end position="102"/>
    </location>
</feature>
<keyword evidence="4 11" id="KW-0812">Transmembrane</keyword>
<keyword evidence="3" id="KW-1003">Cell membrane</keyword>
<feature type="transmembrane region" description="Helical" evidence="11">
    <location>
        <begin position="263"/>
        <end position="282"/>
    </location>
</feature>
<feature type="transmembrane region" description="Helical" evidence="11">
    <location>
        <begin position="53"/>
        <end position="72"/>
    </location>
</feature>
<protein>
    <submittedName>
        <fullName evidence="13">Sodium:proton antiporter</fullName>
    </submittedName>
</protein>
<feature type="domain" description="Cation/H+ exchanger transmembrane" evidence="12">
    <location>
        <begin position="10"/>
        <end position="322"/>
    </location>
</feature>
<feature type="coiled-coil region" evidence="10">
    <location>
        <begin position="510"/>
        <end position="537"/>
    </location>
</feature>
<dbReference type="GO" id="GO:0015386">
    <property type="term" value="F:potassium:proton antiporter activity"/>
    <property type="evidence" value="ECO:0007669"/>
    <property type="project" value="TreeGrafter"/>
</dbReference>
<feature type="transmembrane region" description="Helical" evidence="11">
    <location>
        <begin position="108"/>
        <end position="129"/>
    </location>
</feature>
<dbReference type="GO" id="GO:0015385">
    <property type="term" value="F:sodium:proton antiporter activity"/>
    <property type="evidence" value="ECO:0007669"/>
    <property type="project" value="InterPro"/>
</dbReference>
<dbReference type="OrthoDB" id="57886at2"/>
<gene>
    <name evidence="13" type="ORF">FOE78_10800</name>
</gene>
<dbReference type="EMBL" id="CP041692">
    <property type="protein sequence ID" value="QDP96322.1"/>
    <property type="molecule type" value="Genomic_DNA"/>
</dbReference>
<keyword evidence="10" id="KW-0175">Coiled coil</keyword>
<evidence type="ECO:0000256" key="9">
    <source>
        <dbReference type="ARBA" id="ARBA00023201"/>
    </source>
</evidence>
<keyword evidence="6" id="KW-0915">Sodium</keyword>
<dbReference type="Gene3D" id="6.10.140.1330">
    <property type="match status" value="1"/>
</dbReference>
<evidence type="ECO:0000256" key="7">
    <source>
        <dbReference type="ARBA" id="ARBA00023065"/>
    </source>
</evidence>
<evidence type="ECO:0000256" key="11">
    <source>
        <dbReference type="SAM" id="Phobius"/>
    </source>
</evidence>
<evidence type="ECO:0000256" key="6">
    <source>
        <dbReference type="ARBA" id="ARBA00023053"/>
    </source>
</evidence>
<accession>A0A516PYV3</accession>
<evidence type="ECO:0000256" key="10">
    <source>
        <dbReference type="SAM" id="Coils"/>
    </source>
</evidence>
<evidence type="ECO:0000256" key="2">
    <source>
        <dbReference type="ARBA" id="ARBA00022448"/>
    </source>
</evidence>
<sequence length="599" mass="65562">MNGVELLLVVIAAIAVSALAQKRGLQAPLVLTALGLAVSFIPGLPRLEIEPEIILGVVLPPLLYSTALEFSFVHFMRNLWPIVGLGVVLVFLTAFAAGFTTLRLVPEINSLMVALVLGAVVAPSDAVTAEAIGRRVGLPKRVMTILTGESLINDAAALTLFTITTVAVTGEHTLISSPVLFFGYGVVVGIAIGGVLAAIVRAIQRRLDNPGLETVLGLIVPFTGYLAAEEAGASGVIAVVTAGFVIGHNSGRAGFAARIQERQVWHSLDVLLEAFVFAYMGMQMKFIFTEVIDTGHSLKEVLIAAGAVLLVVLLIRPAYVLINHARLVGMRAIYRNRRAAHPERFARREERRRQQYELRRARLQKRRAARADVDHRSAGRRAAQHGPDVTVVRREATVLPLKHELVISWSGMRGMVTLAAAAGIPVLAAGQPFPGRAVLQVIAFVVAVGTLLIQGSTLPLLIKALKIRTESEEEYERQQHRRANEITQRAAASVMKNALKNDDGTDPVMLSAMTSQLQRFQQNRQQLQQQAEDSERGDTDRSAIWQKFSQVRLDMISAQRDALRAERDAWRLDDDTYREMIKELDYDEAAISTRMASRL</sequence>
<name>A0A516PYV3_9ACTN</name>
<comment type="subcellular location">
    <subcellularLocation>
        <location evidence="1">Cell membrane</location>
        <topology evidence="1">Multi-pass membrane protein</topology>
    </subcellularLocation>
</comment>
<keyword evidence="2" id="KW-0813">Transport</keyword>
<feature type="transmembrane region" description="Helical" evidence="11">
    <location>
        <begin position="412"/>
        <end position="431"/>
    </location>
</feature>
<reference evidence="13 14" key="1">
    <citation type="submission" date="2019-07" db="EMBL/GenBank/DDBJ databases">
        <title>Microlunatus dokdonensis sp. nov. isolated from the rhizospheric soil of the wild plant Elymus tsukushiensis.</title>
        <authorList>
            <person name="Ghim S.-Y."/>
            <person name="Hwang Y.-J."/>
            <person name="Son J.-S."/>
            <person name="Shin J.-H."/>
        </authorList>
    </citation>
    <scope>NUCLEOTIDE SEQUENCE [LARGE SCALE GENOMIC DNA]</scope>
    <source>
        <strain evidence="13 14">KUDC0627</strain>
    </source>
</reference>
<organism evidence="13 14">
    <name type="scientific">Microlunatus elymi</name>
    <dbReference type="NCBI Taxonomy" id="2596828"/>
    <lineage>
        <taxon>Bacteria</taxon>
        <taxon>Bacillati</taxon>
        <taxon>Actinomycetota</taxon>
        <taxon>Actinomycetes</taxon>
        <taxon>Propionibacteriales</taxon>
        <taxon>Propionibacteriaceae</taxon>
        <taxon>Microlunatus</taxon>
    </lineage>
</organism>
<evidence type="ECO:0000256" key="5">
    <source>
        <dbReference type="ARBA" id="ARBA00022989"/>
    </source>
</evidence>
<evidence type="ECO:0000256" key="1">
    <source>
        <dbReference type="ARBA" id="ARBA00004651"/>
    </source>
</evidence>
<evidence type="ECO:0000256" key="4">
    <source>
        <dbReference type="ARBA" id="ARBA00022692"/>
    </source>
</evidence>
<dbReference type="Proteomes" id="UP000319263">
    <property type="component" value="Chromosome"/>
</dbReference>
<evidence type="ECO:0000259" key="12">
    <source>
        <dbReference type="Pfam" id="PF00999"/>
    </source>
</evidence>
<dbReference type="PANTHER" id="PTHR10110:SF86">
    <property type="entry name" value="SODIUM_HYDROGEN EXCHANGER 7"/>
    <property type="match status" value="1"/>
</dbReference>
<dbReference type="GO" id="GO:0005886">
    <property type="term" value="C:plasma membrane"/>
    <property type="evidence" value="ECO:0007669"/>
    <property type="project" value="UniProtKB-SubCell"/>
</dbReference>
<dbReference type="GO" id="GO:0098719">
    <property type="term" value="P:sodium ion import across plasma membrane"/>
    <property type="evidence" value="ECO:0007669"/>
    <property type="project" value="TreeGrafter"/>
</dbReference>
<dbReference type="RefSeq" id="WP_143986288.1">
    <property type="nucleotide sequence ID" value="NZ_CP041692.1"/>
</dbReference>
<keyword evidence="7" id="KW-0406">Ion transport</keyword>
<evidence type="ECO:0000313" key="13">
    <source>
        <dbReference type="EMBL" id="QDP96322.1"/>
    </source>
</evidence>
<keyword evidence="8 11" id="KW-0472">Membrane</keyword>
<feature type="transmembrane region" description="Helical" evidence="11">
    <location>
        <begin position="302"/>
        <end position="322"/>
    </location>
</feature>
<evidence type="ECO:0000256" key="3">
    <source>
        <dbReference type="ARBA" id="ARBA00022475"/>
    </source>
</evidence>
<dbReference type="KEGG" id="mik:FOE78_10800"/>
<keyword evidence="14" id="KW-1185">Reference proteome</keyword>
<dbReference type="InterPro" id="IPR006153">
    <property type="entry name" value="Cation/H_exchanger_TM"/>
</dbReference>
<keyword evidence="5 11" id="KW-1133">Transmembrane helix</keyword>
<evidence type="ECO:0000313" key="14">
    <source>
        <dbReference type="Proteomes" id="UP000319263"/>
    </source>
</evidence>
<keyword evidence="9" id="KW-0739">Sodium transport</keyword>
<dbReference type="AlphaFoldDB" id="A0A516PYV3"/>
<feature type="transmembrane region" description="Helical" evidence="11">
    <location>
        <begin position="437"/>
        <end position="462"/>
    </location>
</feature>
<dbReference type="Pfam" id="PF00999">
    <property type="entry name" value="Na_H_Exchanger"/>
    <property type="match status" value="1"/>
</dbReference>
<evidence type="ECO:0000256" key="8">
    <source>
        <dbReference type="ARBA" id="ARBA00023136"/>
    </source>
</evidence>
<dbReference type="PANTHER" id="PTHR10110">
    <property type="entry name" value="SODIUM/HYDROGEN EXCHANGER"/>
    <property type="match status" value="1"/>
</dbReference>
<feature type="transmembrane region" description="Helical" evidence="11">
    <location>
        <begin position="181"/>
        <end position="203"/>
    </location>
</feature>